<dbReference type="Pfam" id="PF00582">
    <property type="entry name" value="Usp"/>
    <property type="match status" value="1"/>
</dbReference>
<dbReference type="RefSeq" id="WP_208255130.1">
    <property type="nucleotide sequence ID" value="NZ_JAGEOJ010000004.1"/>
</dbReference>
<evidence type="ECO:0000313" key="3">
    <source>
        <dbReference type="Proteomes" id="UP000669179"/>
    </source>
</evidence>
<proteinExistence type="predicted"/>
<organism evidence="2 3">
    <name type="scientific">Actinomadura barringtoniae</name>
    <dbReference type="NCBI Taxonomy" id="1427535"/>
    <lineage>
        <taxon>Bacteria</taxon>
        <taxon>Bacillati</taxon>
        <taxon>Actinomycetota</taxon>
        <taxon>Actinomycetes</taxon>
        <taxon>Streptosporangiales</taxon>
        <taxon>Thermomonosporaceae</taxon>
        <taxon>Actinomadura</taxon>
    </lineage>
</organism>
<dbReference type="PANTHER" id="PTHR31964:SF113">
    <property type="entry name" value="USPA DOMAIN-CONTAINING PROTEIN"/>
    <property type="match status" value="1"/>
</dbReference>
<dbReference type="PANTHER" id="PTHR31964">
    <property type="entry name" value="ADENINE NUCLEOTIDE ALPHA HYDROLASES-LIKE SUPERFAMILY PROTEIN"/>
    <property type="match status" value="1"/>
</dbReference>
<accession>A0A939P8R7</accession>
<reference evidence="2" key="1">
    <citation type="submission" date="2021-03" db="EMBL/GenBank/DDBJ databases">
        <authorList>
            <person name="Kanchanasin P."/>
            <person name="Saeng-In P."/>
            <person name="Phongsopitanun W."/>
            <person name="Yuki M."/>
            <person name="Kudo T."/>
            <person name="Ohkuma M."/>
            <person name="Tanasupawat S."/>
        </authorList>
    </citation>
    <scope>NUCLEOTIDE SEQUENCE</scope>
    <source>
        <strain evidence="2">GKU 128</strain>
    </source>
</reference>
<evidence type="ECO:0000313" key="2">
    <source>
        <dbReference type="EMBL" id="MBO2447482.1"/>
    </source>
</evidence>
<dbReference type="Gene3D" id="3.40.50.620">
    <property type="entry name" value="HUPs"/>
    <property type="match status" value="1"/>
</dbReference>
<dbReference type="InterPro" id="IPR006016">
    <property type="entry name" value="UspA"/>
</dbReference>
<name>A0A939P8R7_9ACTN</name>
<protein>
    <submittedName>
        <fullName evidence="2">Universal stress protein</fullName>
    </submittedName>
</protein>
<evidence type="ECO:0000259" key="1">
    <source>
        <dbReference type="Pfam" id="PF00582"/>
    </source>
</evidence>
<dbReference type="SUPFAM" id="SSF52402">
    <property type="entry name" value="Adenine nucleotide alpha hydrolases-like"/>
    <property type="match status" value="1"/>
</dbReference>
<dbReference type="AlphaFoldDB" id="A0A939P8R7"/>
<comment type="caution">
    <text evidence="2">The sequence shown here is derived from an EMBL/GenBank/DDBJ whole genome shotgun (WGS) entry which is preliminary data.</text>
</comment>
<sequence>MIVRPEGGPRVVVGVDDSPGARCALAWAIGEARIRSLPLLVVHASALPPHVAAAGQLGCVTDALQGAGEQLIRLLLEDVADGTPYGVRTSMLALVGEPGAALVRLAREDDILVVGRGGRGPFSRLLRPSVRLHCARRARATLVCVGPPAVQSVIENLTEGERPTDRFGIRRLSQRLWRTDAPGP</sequence>
<feature type="domain" description="UspA" evidence="1">
    <location>
        <begin position="10"/>
        <end position="145"/>
    </location>
</feature>
<gene>
    <name evidence="2" type="ORF">J4573_10320</name>
</gene>
<dbReference type="CDD" id="cd00293">
    <property type="entry name" value="USP-like"/>
    <property type="match status" value="1"/>
</dbReference>
<keyword evidence="3" id="KW-1185">Reference proteome</keyword>
<dbReference type="InterPro" id="IPR014729">
    <property type="entry name" value="Rossmann-like_a/b/a_fold"/>
</dbReference>
<dbReference type="EMBL" id="JAGEOJ010000004">
    <property type="protein sequence ID" value="MBO2447482.1"/>
    <property type="molecule type" value="Genomic_DNA"/>
</dbReference>
<dbReference type="Proteomes" id="UP000669179">
    <property type="component" value="Unassembled WGS sequence"/>
</dbReference>